<feature type="domain" description="Integrase catalytic" evidence="7">
    <location>
        <begin position="1891"/>
        <end position="2065"/>
    </location>
</feature>
<dbReference type="PANTHER" id="PTHR33840">
    <property type="match status" value="1"/>
</dbReference>
<dbReference type="GO" id="GO:0015074">
    <property type="term" value="P:DNA integration"/>
    <property type="evidence" value="ECO:0007669"/>
    <property type="project" value="InterPro"/>
</dbReference>
<dbReference type="PROSITE" id="PS50158">
    <property type="entry name" value="ZF_CCHC"/>
    <property type="match status" value="1"/>
</dbReference>
<dbReference type="InterPro" id="IPR011989">
    <property type="entry name" value="ARM-like"/>
</dbReference>
<keyword evidence="3" id="KW-0862">Zinc</keyword>
<keyword evidence="2" id="KW-0694">RNA-binding</keyword>
<keyword evidence="3" id="KW-0479">Metal-binding</keyword>
<feature type="compositionally biased region" description="Polar residues" evidence="4">
    <location>
        <begin position="2225"/>
        <end position="2245"/>
    </location>
</feature>
<keyword evidence="3" id="KW-0863">Zinc-finger</keyword>
<dbReference type="Gene3D" id="1.25.10.10">
    <property type="entry name" value="Leucine-rich Repeat Variant"/>
    <property type="match status" value="1"/>
</dbReference>
<dbReference type="PROSITE" id="PS50175">
    <property type="entry name" value="ASP_PROT_RETROV"/>
    <property type="match status" value="1"/>
</dbReference>
<feature type="compositionally biased region" description="Low complexity" evidence="4">
    <location>
        <begin position="1594"/>
        <end position="1607"/>
    </location>
</feature>
<feature type="compositionally biased region" description="Low complexity" evidence="4">
    <location>
        <begin position="2201"/>
        <end position="2224"/>
    </location>
</feature>
<dbReference type="GO" id="GO:0004190">
    <property type="term" value="F:aspartic-type endopeptidase activity"/>
    <property type="evidence" value="ECO:0007669"/>
    <property type="project" value="InterPro"/>
</dbReference>
<dbReference type="InterPro" id="IPR018712">
    <property type="entry name" value="Tle1-like_cat"/>
</dbReference>
<feature type="region of interest" description="Disordered" evidence="4">
    <location>
        <begin position="2129"/>
        <end position="2148"/>
    </location>
</feature>
<keyword evidence="1" id="KW-0507">mRNA processing</keyword>
<dbReference type="SMART" id="SM00343">
    <property type="entry name" value="ZnF_C2HC"/>
    <property type="match status" value="1"/>
</dbReference>
<dbReference type="GO" id="GO:0006508">
    <property type="term" value="P:proteolysis"/>
    <property type="evidence" value="ECO:0007669"/>
    <property type="project" value="InterPro"/>
</dbReference>
<feature type="compositionally biased region" description="Low complexity" evidence="4">
    <location>
        <begin position="1564"/>
        <end position="1586"/>
    </location>
</feature>
<evidence type="ECO:0000256" key="3">
    <source>
        <dbReference type="PROSITE-ProRule" id="PRU00047"/>
    </source>
</evidence>
<dbReference type="SUPFAM" id="SSF57756">
    <property type="entry name" value="Retrovirus zinc finger-like domains"/>
    <property type="match status" value="1"/>
</dbReference>
<feature type="compositionally biased region" description="Basic and acidic residues" evidence="4">
    <location>
        <begin position="2188"/>
        <end position="2198"/>
    </location>
</feature>
<protein>
    <submittedName>
        <fullName evidence="8">Copia-like polyprotein/retrotransposon</fullName>
    </submittedName>
</protein>
<evidence type="ECO:0000313" key="9">
    <source>
        <dbReference type="Proteomes" id="UP000650533"/>
    </source>
</evidence>
<dbReference type="InterPro" id="IPR012337">
    <property type="entry name" value="RNaseH-like_sf"/>
</dbReference>
<dbReference type="InterPro" id="IPR054722">
    <property type="entry name" value="PolX-like_BBD"/>
</dbReference>
<feature type="domain" description="Peptidase A2" evidence="6">
    <location>
        <begin position="1682"/>
        <end position="1770"/>
    </location>
</feature>
<dbReference type="SUPFAM" id="SSF53098">
    <property type="entry name" value="Ribonuclease H-like"/>
    <property type="match status" value="1"/>
</dbReference>
<evidence type="ECO:0000256" key="4">
    <source>
        <dbReference type="SAM" id="MobiDB-lite"/>
    </source>
</evidence>
<dbReference type="Pfam" id="PF00098">
    <property type="entry name" value="zf-CCHC"/>
    <property type="match status" value="1"/>
</dbReference>
<dbReference type="GO" id="GO:0003723">
    <property type="term" value="F:RNA binding"/>
    <property type="evidence" value="ECO:0007669"/>
    <property type="project" value="UniProtKB-KW"/>
</dbReference>
<evidence type="ECO:0000256" key="1">
    <source>
        <dbReference type="ARBA" id="ARBA00022664"/>
    </source>
</evidence>
<dbReference type="InterPro" id="IPR001878">
    <property type="entry name" value="Znf_CCHC"/>
</dbReference>
<gene>
    <name evidence="8" type="ORF">RhiXN_09553</name>
</gene>
<accession>A0A8H8P0X5</accession>
<feature type="compositionally biased region" description="Low complexity" evidence="4">
    <location>
        <begin position="1339"/>
        <end position="1361"/>
    </location>
</feature>
<dbReference type="InterPro" id="IPR016024">
    <property type="entry name" value="ARM-type_fold"/>
</dbReference>
<sequence length="2440" mass="275361">MNKLAVDQLQDTSKSKPRKLIVCIDGTSNQFSEKNTHVVELYSRIEKDETQLTYYNSGVGTYARPFWWSFAYQKQQILNQIDLAIAWKVAQSTDQSFQQLTQFNRNFEKVILGAYRWLADTYKPGDQIFLFGFSRGAYQVRTLAAMIEVVGLIYPGNQEQIPFAWSIYSKEDPSAAQFKEAFCRQKVSLYFVGVWDTVASVGIFPRKPFPLTDKCKHITHFRHALALDELRVKFLPEHINDDCALDGRTLEEVCGGGNKANPTLDRGGEPLKWMMEEAHDCGLSVRLDDVKIGMPHAKVTNSMIWKWLILEILPLSWKRYRPNGDSKVSRGFHLMTPREVLPRHSIHWTVGASLKQGNRSSEILQKPYAPKAIPIDKDGNKVRWKTMELNHQKEGLPKWADNHNFIRMIEILKNEPESVNSDWFSNLHRHVLWNAGGRPETIWAYGGPQFLQRLCTNYPKKPETVQIIRSIIGFNPKTSWNAATTAPKPGVRITTDNQGKMSAERLRNMVIPRICLLLTQWTEDLPAPQPEPPKSSPWSWVLNLLGFQSTDTSNTNSVDAQWNLIWLPKEERSILLAHTVVDLILDIANTKHVEVVEEASAKLATVIGRVMNYLTITNCLIRSAASWGKEKAALSESVMTAIEVLFKYEASKELFYMDGIGSKLAPLICAKKVYPNLALQAMHAVAQLSRDCPKGLARLDQTMPEQVRFDLAVVLVVAGSYSLHKFTSPPNSLLADFCGRDIADSPVIHNLLDVLRGDYEIKEIGIKQLLIDEACITLGVLSEHTGCGMELSGNDAFDTLFDILEGKGHVDGILYILKNLAPIFSDRFLPPQVGTLASLMTQNANATSILADIANQPLGNFDKEYFEAYKEKGVVRTSLELLNTPHEAQIIAAARLLRSLINGEASLEKPISESAERYVDLSEVAQPLFASLQVQFCSQKAINELLATAVRIAFQESISDDDLSVLTSLAVAGNKGACLPVLVASLNIETRRENIENYVPVLVDLIAPENEQLLQDSLEVLIALVEKGYLLPTTYIGRLLDGLVSIVLSGYAGAFGDSGKLSWWVQKAIVVAAFRSVKALSVDSTARSYIATTGLLESVMLETRKHTYDNESEEAMLNHLCQYDELRAKIALLRLEKRQRETELQLETTGVHQDGLEDILAWQADPASDDLQPEWADPEPTSFIEAPRSAASTPESIEYLQWRLQHLGQDDPLYQQVVTALDNYQLTFELPRSQGLELDLQTWAERQIILVELSIRDNLLLFDKLPLEYPPTPPASNFPFKVYAPELPINMSTTTLSDNHYKFPSLKGRENYHTWKIQMQDMLEEFELWEIVNGTKTRPTTAVTTPGGSQMSTSQLTTSQESFDKKNQQALGIIRRRIESAPMTHVAQSTNANGAWESLKQMYESIGTAAMTLLRNKFTSLRMNKGEDLEQHMQKARQTYNELNIALTAKGITRVNKLEFIRQFLASLPESWSILVLVIEQNPESSDPDGVQLSQRISSRLLTEWHRRKANGPNKNTSAFWIGNRNTNQPPKDRLNIKCHNCGITGHIQRECQKPGGGAYKGGNSNRMTNNNNPRGTFRGRGNFRGCQRGNLHNNNSQNQSNNSTQQHANLSAHTYDPEIAFAFCRPIHSTPALIGPPRKPYGYTINELDSNNRKTILEKFDPKDTKINGQTIAQYGFAMDNAWIIDSGASCHVTNQRKHITNFKEFYSSVIGIGGQAEIAGMGNVILNLSTSEPQQTNGRTKWNSTEKITLHNVALVPDSPVNLISLSAWTDQFPNNRIITKKESMYFERRNRKNKWETYAKARKIGEQKTGNSWYLVGTTNPKQNAYIGRSLADWHIILGHTDPRNILRLRDEKLGRNLKITGTLNTNSLSNCIGCIKGKTSVRPFTKGQSEPIHNIGNIIYSDVWGPACTTSLQGNNYFITFIDAFSRFTFVYFMKHKLEAVEKFVNFAQFILTQKSIEIKRIHFDNGKEMINKRLQEYCDKRGTEITTTAPHSSQQNGPAKRQNRTFVESARSMIHGHSNTCDMPFLWQEAIAYKCLQKNNMPILRNRKWIVPQTLIFGKPMDMLFFQLFGTTCHVLIQGTGQDKLSLKTRTAIFTGISRNSGGAWQYLALPNRSIQESRNVRFPRHLPNPAAPYDAPPLGHSSKRNLEELEDKWIETKAPSEGEMGIKIKQHTNKNNNNVHTHTLDKNKDSTCRSKNNQNTDNIKDINTNTTPTTETIQLPSTPKQKSNSMPATRTSPHSLSERPYPRPHTPPAPSKPAVPRFTRSRATASNVPHTFEQLNNSGKLVPQSTTRNFESINWIKAIKDLQKIIDKNIRNPNNIDPTNLSEYGTNPNIGNIPHEAMSSLNNQWLSRADESHEFNEWAQVNYTSLLQWLLDKYLDEQNSPRWEDAIQDPLFGDLWLEGGQAKMKRLIDNDVFDTILRAEVPRGHKILGS</sequence>
<dbReference type="Pfam" id="PF14223">
    <property type="entry name" value="Retrotran_gag_2"/>
    <property type="match status" value="1"/>
</dbReference>
<dbReference type="Proteomes" id="UP000650533">
    <property type="component" value="Chromosome 8"/>
</dbReference>
<dbReference type="Pfam" id="PF22936">
    <property type="entry name" value="Pol_BBD"/>
    <property type="match status" value="1"/>
</dbReference>
<reference evidence="8" key="1">
    <citation type="submission" date="2020-05" db="EMBL/GenBank/DDBJ databases">
        <title>Evolutionary and genomic comparisons of hybrid uninucleate and nonhybrid Rhizoctonia fungi.</title>
        <authorList>
            <person name="Li C."/>
            <person name="Chen X."/>
        </authorList>
    </citation>
    <scope>NUCLEOTIDE SEQUENCE</scope>
    <source>
        <strain evidence="8">AG-1 IA</strain>
    </source>
</reference>
<dbReference type="RefSeq" id="XP_043182203.1">
    <property type="nucleotide sequence ID" value="XM_043329369.1"/>
</dbReference>
<evidence type="ECO:0000259" key="6">
    <source>
        <dbReference type="PROSITE" id="PS50175"/>
    </source>
</evidence>
<dbReference type="Pfam" id="PF09994">
    <property type="entry name" value="T6SS_Tle1-like_cat"/>
    <property type="match status" value="1"/>
</dbReference>
<dbReference type="InterPro" id="IPR036875">
    <property type="entry name" value="Znf_CCHC_sf"/>
</dbReference>
<proteinExistence type="predicted"/>
<dbReference type="GO" id="GO:0008270">
    <property type="term" value="F:zinc ion binding"/>
    <property type="evidence" value="ECO:0007669"/>
    <property type="project" value="UniProtKB-KW"/>
</dbReference>
<evidence type="ECO:0000313" key="8">
    <source>
        <dbReference type="EMBL" id="QRW21966.1"/>
    </source>
</evidence>
<dbReference type="SUPFAM" id="SSF48371">
    <property type="entry name" value="ARM repeat"/>
    <property type="match status" value="1"/>
</dbReference>
<dbReference type="GeneID" id="67031832"/>
<feature type="region of interest" description="Disordered" evidence="4">
    <location>
        <begin position="1555"/>
        <end position="1609"/>
    </location>
</feature>
<evidence type="ECO:0000256" key="2">
    <source>
        <dbReference type="ARBA" id="ARBA00022884"/>
    </source>
</evidence>
<dbReference type="Pfam" id="PF00665">
    <property type="entry name" value="rve"/>
    <property type="match status" value="1"/>
</dbReference>
<dbReference type="InterPro" id="IPR036397">
    <property type="entry name" value="RNaseH_sf"/>
</dbReference>
<organism evidence="8 9">
    <name type="scientific">Rhizoctonia solani</name>
    <dbReference type="NCBI Taxonomy" id="456999"/>
    <lineage>
        <taxon>Eukaryota</taxon>
        <taxon>Fungi</taxon>
        <taxon>Dikarya</taxon>
        <taxon>Basidiomycota</taxon>
        <taxon>Agaricomycotina</taxon>
        <taxon>Agaricomycetes</taxon>
        <taxon>Cantharellales</taxon>
        <taxon>Ceratobasidiaceae</taxon>
        <taxon>Rhizoctonia</taxon>
    </lineage>
</organism>
<dbReference type="InterPro" id="IPR001995">
    <property type="entry name" value="Peptidase_A2_cat"/>
</dbReference>
<dbReference type="GO" id="GO:0005634">
    <property type="term" value="C:nucleus"/>
    <property type="evidence" value="ECO:0007669"/>
    <property type="project" value="UniProtKB-ARBA"/>
</dbReference>
<feature type="domain" description="CCHC-type" evidence="5">
    <location>
        <begin position="1538"/>
        <end position="1554"/>
    </location>
</feature>
<feature type="compositionally biased region" description="Pro residues" evidence="4">
    <location>
        <begin position="2253"/>
        <end position="2263"/>
    </location>
</feature>
<dbReference type="Gene3D" id="3.30.420.10">
    <property type="entry name" value="Ribonuclease H-like superfamily/Ribonuclease H"/>
    <property type="match status" value="1"/>
</dbReference>
<dbReference type="InterPro" id="IPR001584">
    <property type="entry name" value="Integrase_cat-core"/>
</dbReference>
<feature type="region of interest" description="Disordered" evidence="4">
    <location>
        <begin position="2175"/>
        <end position="2267"/>
    </location>
</feature>
<dbReference type="EMBL" id="CP059665">
    <property type="protein sequence ID" value="QRW21966.1"/>
    <property type="molecule type" value="Genomic_DNA"/>
</dbReference>
<dbReference type="PROSITE" id="PS50994">
    <property type="entry name" value="INTEGRASE"/>
    <property type="match status" value="1"/>
</dbReference>
<dbReference type="KEGG" id="rsx:RhiXN_09553"/>
<dbReference type="GO" id="GO:0006397">
    <property type="term" value="P:mRNA processing"/>
    <property type="evidence" value="ECO:0007669"/>
    <property type="project" value="UniProtKB-KW"/>
</dbReference>
<name>A0A8H8P0X5_9AGAM</name>
<dbReference type="PANTHER" id="PTHR33840:SF2">
    <property type="entry name" value="TLE1 PHOSPHOLIPASE DOMAIN-CONTAINING PROTEIN"/>
    <property type="match status" value="1"/>
</dbReference>
<evidence type="ECO:0000259" key="7">
    <source>
        <dbReference type="PROSITE" id="PS50994"/>
    </source>
</evidence>
<feature type="region of interest" description="Disordered" evidence="4">
    <location>
        <begin position="1339"/>
        <end position="1362"/>
    </location>
</feature>
<evidence type="ECO:0000259" key="5">
    <source>
        <dbReference type="PROSITE" id="PS50158"/>
    </source>
</evidence>